<dbReference type="AlphaFoldDB" id="A0A6A1VJY4"/>
<organism evidence="2 3">
    <name type="scientific">Morella rubra</name>
    <name type="common">Chinese bayberry</name>
    <dbReference type="NCBI Taxonomy" id="262757"/>
    <lineage>
        <taxon>Eukaryota</taxon>
        <taxon>Viridiplantae</taxon>
        <taxon>Streptophyta</taxon>
        <taxon>Embryophyta</taxon>
        <taxon>Tracheophyta</taxon>
        <taxon>Spermatophyta</taxon>
        <taxon>Magnoliopsida</taxon>
        <taxon>eudicotyledons</taxon>
        <taxon>Gunneridae</taxon>
        <taxon>Pentapetalae</taxon>
        <taxon>rosids</taxon>
        <taxon>fabids</taxon>
        <taxon>Fagales</taxon>
        <taxon>Myricaceae</taxon>
        <taxon>Morella</taxon>
    </lineage>
</organism>
<evidence type="ECO:0000313" key="3">
    <source>
        <dbReference type="Proteomes" id="UP000516437"/>
    </source>
</evidence>
<proteinExistence type="predicted"/>
<sequence length="326" mass="35521">MTGGSGEVNFSYSEAGENKQALVKLVTCERFSVVGFKLGSEKHTTEVIVKKSGTLQVTSGIEGLALLKTTKVTSGIEGLALLKTTKISFCPLLDDTQVRKVRGGICMTNVWNLIEGEWIPTQFNENGQLLSTEGGIFAQFTGCIACVPNQIPLDAVDWRIVPTTIKEDCWNIMTKRFVIPEGPLGGDIVKQRFSKIWEKNGGTTNEKEKQVSIDRAELYEVVHSHFDGLPMNLDVAEKIRQMEEIQVNDPTISQILSQSRTSGSISWSPSDHYAQEQCENQNVANPNLDQILLSIPRSSHGSRKTFDDSVGADGAGTGAGAEAAND</sequence>
<evidence type="ECO:0000256" key="1">
    <source>
        <dbReference type="SAM" id="MobiDB-lite"/>
    </source>
</evidence>
<name>A0A6A1VJY4_9ROSI</name>
<comment type="caution">
    <text evidence="2">The sequence shown here is derived from an EMBL/GenBank/DDBJ whole genome shotgun (WGS) entry which is preliminary data.</text>
</comment>
<gene>
    <name evidence="2" type="ORF">CJ030_MR5G021749</name>
</gene>
<reference evidence="2 3" key="1">
    <citation type="journal article" date="2019" name="Plant Biotechnol. J.">
        <title>The red bayberry genome and genetic basis of sex determination.</title>
        <authorList>
            <person name="Jia H.M."/>
            <person name="Jia H.J."/>
            <person name="Cai Q.L."/>
            <person name="Wang Y."/>
            <person name="Zhao H.B."/>
            <person name="Yang W.F."/>
            <person name="Wang G.Y."/>
            <person name="Li Y.H."/>
            <person name="Zhan D.L."/>
            <person name="Shen Y.T."/>
            <person name="Niu Q.F."/>
            <person name="Chang L."/>
            <person name="Qiu J."/>
            <person name="Zhao L."/>
            <person name="Xie H.B."/>
            <person name="Fu W.Y."/>
            <person name="Jin J."/>
            <person name="Li X.W."/>
            <person name="Jiao Y."/>
            <person name="Zhou C.C."/>
            <person name="Tu T."/>
            <person name="Chai C.Y."/>
            <person name="Gao J.L."/>
            <person name="Fan L.J."/>
            <person name="van de Weg E."/>
            <person name="Wang J.Y."/>
            <person name="Gao Z.S."/>
        </authorList>
    </citation>
    <scope>NUCLEOTIDE SEQUENCE [LARGE SCALE GENOMIC DNA]</scope>
    <source>
        <tissue evidence="2">Leaves</tissue>
    </source>
</reference>
<dbReference type="EMBL" id="RXIC02000023">
    <property type="protein sequence ID" value="KAB1213171.1"/>
    <property type="molecule type" value="Genomic_DNA"/>
</dbReference>
<dbReference type="Proteomes" id="UP000516437">
    <property type="component" value="Chromosome 5"/>
</dbReference>
<keyword evidence="3" id="KW-1185">Reference proteome</keyword>
<feature type="region of interest" description="Disordered" evidence="1">
    <location>
        <begin position="296"/>
        <end position="326"/>
    </location>
</feature>
<evidence type="ECO:0000313" key="2">
    <source>
        <dbReference type="EMBL" id="KAB1213171.1"/>
    </source>
</evidence>
<protein>
    <submittedName>
        <fullName evidence="2">Uricase-2 isozyme 1</fullName>
    </submittedName>
</protein>
<accession>A0A6A1VJY4</accession>
<dbReference type="OrthoDB" id="1913335at2759"/>